<evidence type="ECO:0000256" key="7">
    <source>
        <dbReference type="HAMAP-Rule" id="MF_00503"/>
    </source>
</evidence>
<dbReference type="PROSITE" id="PS00651">
    <property type="entry name" value="RIBOSOMAL_L9"/>
    <property type="match status" value="1"/>
</dbReference>
<accession>A0A1F6CRC3</accession>
<proteinExistence type="inferred from homology"/>
<dbReference type="Gene3D" id="3.10.430.100">
    <property type="entry name" value="Ribosomal protein L9, C-terminal domain"/>
    <property type="match status" value="1"/>
</dbReference>
<dbReference type="GO" id="GO:0006412">
    <property type="term" value="P:translation"/>
    <property type="evidence" value="ECO:0007669"/>
    <property type="project" value="UniProtKB-UniRule"/>
</dbReference>
<dbReference type="FunFam" id="3.10.430.100:FF:000006">
    <property type="entry name" value="50S ribosomal protein L9"/>
    <property type="match status" value="1"/>
</dbReference>
<dbReference type="Pfam" id="PF01281">
    <property type="entry name" value="Ribosomal_L9_N"/>
    <property type="match status" value="1"/>
</dbReference>
<dbReference type="InterPro" id="IPR009027">
    <property type="entry name" value="Ribosomal_bL9/RNase_H1_N"/>
</dbReference>
<evidence type="ECO:0000313" key="11">
    <source>
        <dbReference type="Proteomes" id="UP000178606"/>
    </source>
</evidence>
<keyword evidence="2 7" id="KW-0699">rRNA-binding</keyword>
<dbReference type="SUPFAM" id="SSF55653">
    <property type="entry name" value="Ribosomal protein L9 C-domain"/>
    <property type="match status" value="1"/>
</dbReference>
<dbReference type="GO" id="GO:0003735">
    <property type="term" value="F:structural constituent of ribosome"/>
    <property type="evidence" value="ECO:0007669"/>
    <property type="project" value="InterPro"/>
</dbReference>
<feature type="domain" description="Ribosomal protein L9" evidence="9">
    <location>
        <begin position="13"/>
        <end position="40"/>
    </location>
</feature>
<dbReference type="InterPro" id="IPR000244">
    <property type="entry name" value="Ribosomal_bL9"/>
</dbReference>
<evidence type="ECO:0000256" key="2">
    <source>
        <dbReference type="ARBA" id="ARBA00022730"/>
    </source>
</evidence>
<keyword evidence="5 7" id="KW-0687">Ribonucleoprotein</keyword>
<dbReference type="Gene3D" id="3.40.5.10">
    <property type="entry name" value="Ribosomal protein L9, N-terminal domain"/>
    <property type="match status" value="1"/>
</dbReference>
<keyword evidence="3 7" id="KW-0694">RNA-binding</keyword>
<dbReference type="GO" id="GO:0019843">
    <property type="term" value="F:rRNA binding"/>
    <property type="evidence" value="ECO:0007669"/>
    <property type="project" value="UniProtKB-UniRule"/>
</dbReference>
<evidence type="ECO:0000256" key="3">
    <source>
        <dbReference type="ARBA" id="ARBA00022884"/>
    </source>
</evidence>
<dbReference type="SUPFAM" id="SSF55658">
    <property type="entry name" value="L9 N-domain-like"/>
    <property type="match status" value="1"/>
</dbReference>
<dbReference type="PANTHER" id="PTHR21368">
    <property type="entry name" value="50S RIBOSOMAL PROTEIN L9"/>
    <property type="match status" value="1"/>
</dbReference>
<evidence type="ECO:0000256" key="8">
    <source>
        <dbReference type="SAM" id="Coils"/>
    </source>
</evidence>
<evidence type="ECO:0000256" key="5">
    <source>
        <dbReference type="ARBA" id="ARBA00023274"/>
    </source>
</evidence>
<keyword evidence="4 7" id="KW-0689">Ribosomal protein</keyword>
<gene>
    <name evidence="7" type="primary">rplI</name>
    <name evidence="10" type="ORF">A3F84_26655</name>
</gene>
<protein>
    <recommendedName>
        <fullName evidence="6 7">Large ribosomal subunit protein bL9</fullName>
    </recommendedName>
</protein>
<evidence type="ECO:0000256" key="4">
    <source>
        <dbReference type="ARBA" id="ARBA00022980"/>
    </source>
</evidence>
<keyword evidence="8" id="KW-0175">Coiled coil</keyword>
<dbReference type="GO" id="GO:0005840">
    <property type="term" value="C:ribosome"/>
    <property type="evidence" value="ECO:0007669"/>
    <property type="project" value="UniProtKB-KW"/>
</dbReference>
<dbReference type="Proteomes" id="UP000178606">
    <property type="component" value="Unassembled WGS sequence"/>
</dbReference>
<dbReference type="InterPro" id="IPR020070">
    <property type="entry name" value="Ribosomal_bL9_N"/>
</dbReference>
<evidence type="ECO:0000256" key="1">
    <source>
        <dbReference type="ARBA" id="ARBA00010605"/>
    </source>
</evidence>
<sequence length="147" mass="16583">MKVILKEDYEQLGKAGEVVNVADGYARNYLMPRGLALRVTRSNMAVYEAEKRQKEILQNKARRTAEALAKELEKVSCTAVVPVGEEDKIFGSVTNQNVADLLKEKGYDIDRRNILLDEPIRALGVYTVGIRLHPEVEGKIKVWVVKE</sequence>
<dbReference type="InterPro" id="IPR020069">
    <property type="entry name" value="Ribosomal_bL9_C"/>
</dbReference>
<dbReference type="InterPro" id="IPR020594">
    <property type="entry name" value="Ribosomal_bL9_bac/chp"/>
</dbReference>
<dbReference type="NCBIfam" id="TIGR00158">
    <property type="entry name" value="L9"/>
    <property type="match status" value="1"/>
</dbReference>
<dbReference type="InterPro" id="IPR036791">
    <property type="entry name" value="Ribosomal_bL9_C_sf"/>
</dbReference>
<evidence type="ECO:0000259" key="9">
    <source>
        <dbReference type="PROSITE" id="PS00651"/>
    </source>
</evidence>
<dbReference type="Pfam" id="PF03948">
    <property type="entry name" value="Ribosomal_L9_C"/>
    <property type="match status" value="1"/>
</dbReference>
<dbReference type="HAMAP" id="MF_00503">
    <property type="entry name" value="Ribosomal_bL9"/>
    <property type="match status" value="1"/>
</dbReference>
<comment type="caution">
    <text evidence="10">The sequence shown here is derived from an EMBL/GenBank/DDBJ whole genome shotgun (WGS) entry which is preliminary data.</text>
</comment>
<dbReference type="InterPro" id="IPR036935">
    <property type="entry name" value="Ribosomal_bL9_N_sf"/>
</dbReference>
<reference evidence="10 11" key="1">
    <citation type="journal article" date="2016" name="Nat. Commun.">
        <title>Thousands of microbial genomes shed light on interconnected biogeochemical processes in an aquifer system.</title>
        <authorList>
            <person name="Anantharaman K."/>
            <person name="Brown C.T."/>
            <person name="Hug L.A."/>
            <person name="Sharon I."/>
            <person name="Castelle C.J."/>
            <person name="Probst A.J."/>
            <person name="Thomas B.C."/>
            <person name="Singh A."/>
            <person name="Wilkins M.J."/>
            <person name="Karaoz U."/>
            <person name="Brodie E.L."/>
            <person name="Williams K.H."/>
            <person name="Hubbard S.S."/>
            <person name="Banfield J.F."/>
        </authorList>
    </citation>
    <scope>NUCLEOTIDE SEQUENCE [LARGE SCALE GENOMIC DNA]</scope>
    <source>
        <strain evidence="11">RIFCSPLOWO2_12_FULL_64_10</strain>
    </source>
</reference>
<organism evidence="10 11">
    <name type="scientific">Handelsmanbacteria sp. (strain RIFCSPLOWO2_12_FULL_64_10)</name>
    <dbReference type="NCBI Taxonomy" id="1817868"/>
    <lineage>
        <taxon>Bacteria</taxon>
        <taxon>Candidatus Handelsmaniibacteriota</taxon>
    </lineage>
</organism>
<dbReference type="GO" id="GO:1990904">
    <property type="term" value="C:ribonucleoprotein complex"/>
    <property type="evidence" value="ECO:0007669"/>
    <property type="project" value="UniProtKB-KW"/>
</dbReference>
<feature type="coiled-coil region" evidence="8">
    <location>
        <begin position="47"/>
        <end position="74"/>
    </location>
</feature>
<comment type="function">
    <text evidence="7">Binds to the 23S rRNA.</text>
</comment>
<name>A0A1F6CRC3_HANXR</name>
<evidence type="ECO:0000313" key="10">
    <source>
        <dbReference type="EMBL" id="OGG51432.1"/>
    </source>
</evidence>
<evidence type="ECO:0000256" key="6">
    <source>
        <dbReference type="ARBA" id="ARBA00035292"/>
    </source>
</evidence>
<dbReference type="AlphaFoldDB" id="A0A1F6CRC3"/>
<dbReference type="EMBL" id="MFKF01000184">
    <property type="protein sequence ID" value="OGG51432.1"/>
    <property type="molecule type" value="Genomic_DNA"/>
</dbReference>
<comment type="similarity">
    <text evidence="1 7">Belongs to the bacterial ribosomal protein bL9 family.</text>
</comment>